<comment type="caution">
    <text evidence="1">The sequence shown here is derived from an EMBL/GenBank/DDBJ whole genome shotgun (WGS) entry which is preliminary data.</text>
</comment>
<dbReference type="OrthoDB" id="5307922at2759"/>
<evidence type="ECO:0000313" key="2">
    <source>
        <dbReference type="Proteomes" id="UP000038010"/>
    </source>
</evidence>
<proteinExistence type="predicted"/>
<protein>
    <submittedName>
        <fullName evidence="1">Uncharacterized protein</fullName>
    </submittedName>
</protein>
<organism evidence="1 2">
    <name type="scientific">Cyphellophora attinorum</name>
    <dbReference type="NCBI Taxonomy" id="1664694"/>
    <lineage>
        <taxon>Eukaryota</taxon>
        <taxon>Fungi</taxon>
        <taxon>Dikarya</taxon>
        <taxon>Ascomycota</taxon>
        <taxon>Pezizomycotina</taxon>
        <taxon>Eurotiomycetes</taxon>
        <taxon>Chaetothyriomycetidae</taxon>
        <taxon>Chaetothyriales</taxon>
        <taxon>Cyphellophoraceae</taxon>
        <taxon>Cyphellophora</taxon>
    </lineage>
</organism>
<dbReference type="RefSeq" id="XP_018003557.1">
    <property type="nucleotide sequence ID" value="XM_018147502.1"/>
</dbReference>
<dbReference type="GeneID" id="28739382"/>
<dbReference type="STRING" id="1664694.A0A0N1P1C4"/>
<gene>
    <name evidence="1" type="ORF">AB675_7155</name>
</gene>
<dbReference type="EMBL" id="LFJN01000005">
    <property type="protein sequence ID" value="KPI43594.1"/>
    <property type="molecule type" value="Genomic_DNA"/>
</dbReference>
<dbReference type="InterPro" id="IPR032719">
    <property type="entry name" value="WbsX"/>
</dbReference>
<dbReference type="VEuPathDB" id="FungiDB:AB675_7155"/>
<accession>A0A0N1P1C4</accession>
<dbReference type="Proteomes" id="UP000038010">
    <property type="component" value="Unassembled WGS sequence"/>
</dbReference>
<name>A0A0N1P1C4_9EURO</name>
<dbReference type="PANTHER" id="PTHR41244:SF1">
    <property type="entry name" value="GLYCOSYLTRANSFERASE"/>
    <property type="match status" value="1"/>
</dbReference>
<dbReference type="Gene3D" id="2.120.10.30">
    <property type="entry name" value="TolB, C-terminal domain"/>
    <property type="match status" value="1"/>
</dbReference>
<keyword evidence="2" id="KW-1185">Reference proteome</keyword>
<dbReference type="PANTHER" id="PTHR41244">
    <property type="entry name" value="RHAMNAN SYNTHESIS F"/>
    <property type="match status" value="1"/>
</dbReference>
<dbReference type="AlphaFoldDB" id="A0A0N1P1C4"/>
<evidence type="ECO:0000313" key="1">
    <source>
        <dbReference type="EMBL" id="KPI43594.1"/>
    </source>
</evidence>
<dbReference type="Gene3D" id="3.20.20.80">
    <property type="entry name" value="Glycosidases"/>
    <property type="match status" value="1"/>
</dbReference>
<dbReference type="Pfam" id="PF14307">
    <property type="entry name" value="Glyco_tran_WbsX"/>
    <property type="match status" value="3"/>
</dbReference>
<dbReference type="InterPro" id="IPR011042">
    <property type="entry name" value="6-blade_b-propeller_TolB-like"/>
</dbReference>
<sequence length="978" mass="109878">MAISFHWSHGKSRTLYVAALLSVIYLFVFGPQGISSTSTDRALPVTQPTRPSPGVVIAHAAGNAAAGLSSSVAQIKDKYWPGSLVSSAPKALPSYSIKPLVYVFPQFHPIPQNDEFWGENFTEWTNVRKVTTNTYGIDIKKPAEAIHGIVYHHYWFGYPVMDGVLKAMLDDGHPEIPFMLSWANEPWTKRWDGVDKANGDGTLIAQHYKDVAGWKEHFDWMAPYFRHKNYIRVNGKVQMVIYNPSHIGDLGKKMFSAWRLWAAQDPTIGGMDVIETALGGDNPDSRGPTDAKNEFGLRSGGEYDATVWPHLPRTHKIYHRGALVAWDNYPRHPAGGIRWAALALGHPKLWKWSMIEMFARIKSDPNPLGEENFLFINAWNEWGEGNAMEPSIQDGNGYIAALDDAMEYANKHIPWTPHELLESLEIAKEVNSTQSSVDVCVIIREYKPSWPWQELLSLRSTLRSLRAMNNKSWRAVVAPMLAEPGDWWRMIDMALTDAHEPRAVRAEIPEGMRKKADEHADGADVVDWVMKNLKSISPSCSTAKYLLISNSTHQYERDSFDHLNKTKADIVGINFESRGSMSRNDKESPTWDERCKRFEGYFPCTGMTADSKLVDLGALFFNMARWQSEGISLARYTESDGHTNILKELAYKPSPWTYTMSELKSDEGQACEDVRLDQESGTAFLACGYPTTRKAFYPAILNVDKTSAPTYREYFLKHHLDSNTTTQLNVIGWEGDLVLHGIDLVTNPINPQSLTLWAVNHDRRHESILKFAHILGSNDLVFEKEYVHALIKTPNAVAASGPESFFISNDHYTYPAAHLFSWYFRVAEALLGPFKWASGIVHCDAASGTLECKDVSPAGQHPAANGVLLVDGGRTLAVNEIVKGTTTIYDVDPTSKMLKVRDEIYLARRPTTCLRSLARAIWLCVFSHLHINFVMHCRRDKSSTPRSTPKPPSCAFEKIQPRNNSVGLRKFCIGMMGA</sequence>
<reference evidence="1 2" key="1">
    <citation type="submission" date="2015-06" db="EMBL/GenBank/DDBJ databases">
        <title>Draft genome of the ant-associated black yeast Phialophora attae CBS 131958.</title>
        <authorList>
            <person name="Moreno L.F."/>
            <person name="Stielow B.J."/>
            <person name="de Hoog S."/>
            <person name="Vicente V.A."/>
            <person name="Weiss V.A."/>
            <person name="de Vries M."/>
            <person name="Cruz L.M."/>
            <person name="Souza E.M."/>
        </authorList>
    </citation>
    <scope>NUCLEOTIDE SEQUENCE [LARGE SCALE GENOMIC DNA]</scope>
    <source>
        <strain evidence="1 2">CBS 131958</strain>
    </source>
</reference>